<dbReference type="Pfam" id="PF04338">
    <property type="entry name" value="DUF481"/>
    <property type="match status" value="1"/>
</dbReference>
<accession>E8M1V0</accession>
<evidence type="ECO:0000313" key="1">
    <source>
        <dbReference type="EMBL" id="EGA71964.1"/>
    </source>
</evidence>
<evidence type="ECO:0008006" key="3">
    <source>
        <dbReference type="Google" id="ProtNLM"/>
    </source>
</evidence>
<name>E8M1V0_PHOS4</name>
<evidence type="ECO:0000313" key="2">
    <source>
        <dbReference type="Proteomes" id="UP000006228"/>
    </source>
</evidence>
<sequence length="370" mass="41822">MKTQLLAIGVTTTLCHPFTYAAQELTQQVVSQTVLIEQGDDWLKLKSGEVIKGELTGTVKEEANSFEQEIEFDSDDLGEQEIEMEDIDILQTASFFTIRTTSGEIFDGYLSIQNQRLYLLNNGQQRSFPVEQVVSIYRGAEEDSAHWETELFLGLDISKGNTDEFSLLGEIEAERNNVESRTKLKARHQNSKSEDETIANNTSFDGSYDIYLNNRLFFRPLKLVVVSDEFQNLDYQVNASMQMGYFVIADSDTEWDVSVGPGYQYTDFKTVEEGESGSASSTAMTFESNFEYELTDDIDFSHSYNLNWASDDAGGTRHTNELGLDIDLIADLDFSVKAIWEHVSNTKADSDGVVPEKDDYKLHFGFSYEI</sequence>
<dbReference type="InterPro" id="IPR007433">
    <property type="entry name" value="DUF481"/>
</dbReference>
<proteinExistence type="predicted"/>
<organism evidence="1 2">
    <name type="scientific">Vibrio sinaloensis DSM 21326</name>
    <dbReference type="NCBI Taxonomy" id="945550"/>
    <lineage>
        <taxon>Bacteria</taxon>
        <taxon>Pseudomonadati</taxon>
        <taxon>Pseudomonadota</taxon>
        <taxon>Gammaproteobacteria</taxon>
        <taxon>Vibrionales</taxon>
        <taxon>Vibrionaceae</taxon>
        <taxon>Vibrio</taxon>
        <taxon>Vibrio oreintalis group</taxon>
    </lineage>
</organism>
<dbReference type="GeneID" id="95567579"/>
<dbReference type="EMBL" id="AEVT01000008">
    <property type="protein sequence ID" value="EGA71964.1"/>
    <property type="molecule type" value="Genomic_DNA"/>
</dbReference>
<dbReference type="eggNOG" id="COG3137">
    <property type="taxonomic scope" value="Bacteria"/>
</dbReference>
<dbReference type="AlphaFoldDB" id="E8M1V0"/>
<comment type="caution">
    <text evidence="1">The sequence shown here is derived from an EMBL/GenBank/DDBJ whole genome shotgun (WGS) entry which is preliminary data.</text>
</comment>
<gene>
    <name evidence="1" type="ORF">VISI1226_01865</name>
</gene>
<reference evidence="1 2" key="1">
    <citation type="journal article" date="2012" name="Int. J. Syst. Evol. Microbiol.">
        <title>Vibrio caribbeanicus sp. nov., isolated from the marine sponge Scleritoderma cyanea.</title>
        <authorList>
            <person name="Hoffmann M."/>
            <person name="Monday S.R."/>
            <person name="Allard M.W."/>
            <person name="Strain E.A."/>
            <person name="Whittaker P."/>
            <person name="Naum M."/>
            <person name="McCarthy P.J."/>
            <person name="Lopez J.V."/>
            <person name="Fischer M."/>
            <person name="Brown E.W."/>
        </authorList>
    </citation>
    <scope>NUCLEOTIDE SEQUENCE [LARGE SCALE GENOMIC DNA]</scope>
    <source>
        <strain evidence="2">DSMZ 21326</strain>
    </source>
</reference>
<dbReference type="OrthoDB" id="5848222at2"/>
<dbReference type="RefSeq" id="WP_008072975.1">
    <property type="nucleotide sequence ID" value="NZ_AEVT01000008.1"/>
</dbReference>
<dbReference type="Proteomes" id="UP000006228">
    <property type="component" value="Unassembled WGS sequence"/>
</dbReference>
<protein>
    <recommendedName>
        <fullName evidence="3">Salt-induced outer membrane protein</fullName>
    </recommendedName>
</protein>